<feature type="transmembrane region" description="Helical" evidence="1">
    <location>
        <begin position="33"/>
        <end position="53"/>
    </location>
</feature>
<dbReference type="GO" id="GO:0008233">
    <property type="term" value="F:peptidase activity"/>
    <property type="evidence" value="ECO:0007669"/>
    <property type="project" value="UniProtKB-KW"/>
</dbReference>
<dbReference type="RefSeq" id="WP_087457432.1">
    <property type="nucleotide sequence ID" value="NZ_CP021434.1"/>
</dbReference>
<protein>
    <submittedName>
        <fullName evidence="3">Protease</fullName>
    </submittedName>
</protein>
<dbReference type="AlphaFoldDB" id="A0A1Y0INI4"/>
<dbReference type="OrthoDB" id="1683445at2"/>
<keyword evidence="1" id="KW-0472">Membrane</keyword>
<gene>
    <name evidence="3" type="ORF">CBW65_14415</name>
</gene>
<reference evidence="4" key="1">
    <citation type="submission" date="2017-05" db="EMBL/GenBank/DDBJ databases">
        <authorList>
            <person name="Sung H."/>
        </authorList>
    </citation>
    <scope>NUCLEOTIDE SEQUENCE [LARGE SCALE GENOMIC DNA]</scope>
    <source>
        <strain evidence="4">AR23208</strain>
    </source>
</reference>
<dbReference type="Proteomes" id="UP000195437">
    <property type="component" value="Chromosome"/>
</dbReference>
<dbReference type="GO" id="GO:0006508">
    <property type="term" value="P:proteolysis"/>
    <property type="evidence" value="ECO:0007669"/>
    <property type="project" value="UniProtKB-KW"/>
</dbReference>
<evidence type="ECO:0000256" key="1">
    <source>
        <dbReference type="SAM" id="Phobius"/>
    </source>
</evidence>
<keyword evidence="3" id="KW-0645">Protease</keyword>
<feature type="transmembrane region" description="Helical" evidence="1">
    <location>
        <begin position="6"/>
        <end position="26"/>
    </location>
</feature>
<keyword evidence="3" id="KW-0378">Hydrolase</keyword>
<organism evidence="3 4">
    <name type="scientific">Tumebacillus avium</name>
    <dbReference type="NCBI Taxonomy" id="1903704"/>
    <lineage>
        <taxon>Bacteria</taxon>
        <taxon>Bacillati</taxon>
        <taxon>Bacillota</taxon>
        <taxon>Bacilli</taxon>
        <taxon>Bacillales</taxon>
        <taxon>Alicyclobacillaceae</taxon>
        <taxon>Tumebacillus</taxon>
    </lineage>
</organism>
<evidence type="ECO:0000313" key="3">
    <source>
        <dbReference type="EMBL" id="ARU62067.1"/>
    </source>
</evidence>
<dbReference type="KEGG" id="tum:CBW65_14415"/>
<dbReference type="InterPro" id="IPR058653">
    <property type="entry name" value="NfeD2_TM"/>
</dbReference>
<accession>A0A1Y0INI4</accession>
<feature type="domain" description="Membrane protein NfeD2 N-terminal transmembrane" evidence="2">
    <location>
        <begin position="3"/>
        <end position="92"/>
    </location>
</feature>
<sequence>MLELYYGCLIGGILFAVAVLIFGDLLHLHGPEFFDPTVIGGLVTTFGGVGVMLTTYTDLAAGAVVFLAALAGIVLSFLVYFFYVKPMKKVENSTGFSLQDLEGKLCEVSVAVPAKGFGEVLVKVGAGNTNQIAASFDRQNIPTGKKAVIVEVKDDVLYVSAYDELE</sequence>
<dbReference type="Pfam" id="PF25842">
    <property type="entry name" value="NfeD_TM"/>
    <property type="match status" value="1"/>
</dbReference>
<feature type="transmembrane region" description="Helical" evidence="1">
    <location>
        <begin position="59"/>
        <end position="83"/>
    </location>
</feature>
<keyword evidence="4" id="KW-1185">Reference proteome</keyword>
<keyword evidence="1" id="KW-1133">Transmembrane helix</keyword>
<evidence type="ECO:0000259" key="2">
    <source>
        <dbReference type="Pfam" id="PF25842"/>
    </source>
</evidence>
<evidence type="ECO:0000313" key="4">
    <source>
        <dbReference type="Proteomes" id="UP000195437"/>
    </source>
</evidence>
<dbReference type="Gene3D" id="2.40.50.140">
    <property type="entry name" value="Nucleic acid-binding proteins"/>
    <property type="match status" value="1"/>
</dbReference>
<keyword evidence="1" id="KW-0812">Transmembrane</keyword>
<proteinExistence type="predicted"/>
<name>A0A1Y0INI4_9BACL</name>
<dbReference type="InterPro" id="IPR012340">
    <property type="entry name" value="NA-bd_OB-fold"/>
</dbReference>
<dbReference type="EMBL" id="CP021434">
    <property type="protein sequence ID" value="ARU62067.1"/>
    <property type="molecule type" value="Genomic_DNA"/>
</dbReference>